<dbReference type="Proteomes" id="UP000308489">
    <property type="component" value="Chromosome 1"/>
</dbReference>
<dbReference type="RefSeq" id="WP_243117956.1">
    <property type="nucleotide sequence ID" value="NZ_CBCRUQ010000032.1"/>
</dbReference>
<dbReference type="Gene3D" id="3.90.940.10">
    <property type="match status" value="1"/>
</dbReference>
<comment type="similarity">
    <text evidence="1 10">Belongs to the RNA polymerase subunit omega family.</text>
</comment>
<dbReference type="KEGG" id="hhw:NCTC503_01549"/>
<evidence type="ECO:0000256" key="9">
    <source>
        <dbReference type="ARBA" id="ARBA00048552"/>
    </source>
</evidence>
<dbReference type="AlphaFoldDB" id="A0A4V6KDG3"/>
<keyword evidence="7 10" id="KW-0804">Transcription</keyword>
<keyword evidence="4 10" id="KW-0240">DNA-directed RNA polymerase</keyword>
<evidence type="ECO:0000313" key="12">
    <source>
        <dbReference type="Proteomes" id="UP000308489"/>
    </source>
</evidence>
<evidence type="ECO:0000256" key="5">
    <source>
        <dbReference type="ARBA" id="ARBA00022679"/>
    </source>
</evidence>
<evidence type="ECO:0000256" key="8">
    <source>
        <dbReference type="ARBA" id="ARBA00029924"/>
    </source>
</evidence>
<evidence type="ECO:0000256" key="2">
    <source>
        <dbReference type="ARBA" id="ARBA00012418"/>
    </source>
</evidence>
<name>A0A4V6KDG3_HATHI</name>
<dbReference type="GO" id="GO:0000428">
    <property type="term" value="C:DNA-directed RNA polymerase complex"/>
    <property type="evidence" value="ECO:0007669"/>
    <property type="project" value="UniProtKB-KW"/>
</dbReference>
<dbReference type="GO" id="GO:0003677">
    <property type="term" value="F:DNA binding"/>
    <property type="evidence" value="ECO:0007669"/>
    <property type="project" value="UniProtKB-UniRule"/>
</dbReference>
<evidence type="ECO:0000256" key="10">
    <source>
        <dbReference type="HAMAP-Rule" id="MF_00366"/>
    </source>
</evidence>
<dbReference type="GO" id="GO:0006351">
    <property type="term" value="P:DNA-templated transcription"/>
    <property type="evidence" value="ECO:0007669"/>
    <property type="project" value="UniProtKB-UniRule"/>
</dbReference>
<comment type="subunit">
    <text evidence="10">The RNAP catalytic core consists of 2 alpha, 1 beta, 1 beta' and 1 omega subunit. When a sigma factor is associated with the core the holoenzyme is formed, which can initiate transcription.</text>
</comment>
<accession>A0A4V6KDG3</accession>
<dbReference type="NCBIfam" id="TIGR00690">
    <property type="entry name" value="rpoZ"/>
    <property type="match status" value="1"/>
</dbReference>
<dbReference type="Pfam" id="PF01192">
    <property type="entry name" value="RNA_pol_Rpb6"/>
    <property type="match status" value="1"/>
</dbReference>
<dbReference type="SUPFAM" id="SSF63562">
    <property type="entry name" value="RPB6/omega subunit-like"/>
    <property type="match status" value="1"/>
</dbReference>
<protein>
    <recommendedName>
        <fullName evidence="3 10">DNA-directed RNA polymerase subunit omega</fullName>
        <shortName evidence="10">RNAP omega subunit</shortName>
        <ecNumber evidence="2 10">2.7.7.6</ecNumber>
    </recommendedName>
    <alternativeName>
        <fullName evidence="10">RNA polymerase omega subunit</fullName>
    </alternativeName>
    <alternativeName>
        <fullName evidence="8 10">Transcriptase subunit omega</fullName>
    </alternativeName>
</protein>
<organism evidence="11 12">
    <name type="scientific">Hathewaya histolytica</name>
    <name type="common">Clostridium histolyticum</name>
    <dbReference type="NCBI Taxonomy" id="1498"/>
    <lineage>
        <taxon>Bacteria</taxon>
        <taxon>Bacillati</taxon>
        <taxon>Bacillota</taxon>
        <taxon>Clostridia</taxon>
        <taxon>Eubacteriales</taxon>
        <taxon>Clostridiaceae</taxon>
        <taxon>Hathewaya</taxon>
    </lineage>
</organism>
<reference evidence="11 12" key="1">
    <citation type="submission" date="2019-05" db="EMBL/GenBank/DDBJ databases">
        <authorList>
            <consortium name="Pathogen Informatics"/>
        </authorList>
    </citation>
    <scope>NUCLEOTIDE SEQUENCE [LARGE SCALE GENOMIC DNA]</scope>
    <source>
        <strain evidence="11 12">NCTC503</strain>
    </source>
</reference>
<dbReference type="EC" id="2.7.7.6" evidence="2 10"/>
<dbReference type="PANTHER" id="PTHR34476:SF1">
    <property type="entry name" value="DNA-DIRECTED RNA POLYMERASE SUBUNIT OMEGA"/>
    <property type="match status" value="1"/>
</dbReference>
<keyword evidence="12" id="KW-1185">Reference proteome</keyword>
<evidence type="ECO:0000313" key="11">
    <source>
        <dbReference type="EMBL" id="VTQ90167.1"/>
    </source>
</evidence>
<evidence type="ECO:0000256" key="4">
    <source>
        <dbReference type="ARBA" id="ARBA00022478"/>
    </source>
</evidence>
<dbReference type="SMART" id="SM01409">
    <property type="entry name" value="RNA_pol_Rpb6"/>
    <property type="match status" value="1"/>
</dbReference>
<evidence type="ECO:0000256" key="3">
    <source>
        <dbReference type="ARBA" id="ARBA00013725"/>
    </source>
</evidence>
<keyword evidence="5 10" id="KW-0808">Transferase</keyword>
<evidence type="ECO:0000256" key="6">
    <source>
        <dbReference type="ARBA" id="ARBA00022695"/>
    </source>
</evidence>
<dbReference type="HAMAP" id="MF_00366">
    <property type="entry name" value="RNApol_bact_RpoZ"/>
    <property type="match status" value="1"/>
</dbReference>
<dbReference type="InterPro" id="IPR006110">
    <property type="entry name" value="Pol_omega/Rpo6/RPB6"/>
</dbReference>
<evidence type="ECO:0000256" key="1">
    <source>
        <dbReference type="ARBA" id="ARBA00006711"/>
    </source>
</evidence>
<sequence length="74" mass="8251">MNKSDSMINPAIVNLLKNVDNRYSLIISTSKRARQIIDGNERLVEISSNKPLTIAINEINEGAITVERVKEGIK</sequence>
<gene>
    <name evidence="10 11" type="primary">rpoZ</name>
    <name evidence="11" type="ORF">NCTC503_01549</name>
</gene>
<dbReference type="PANTHER" id="PTHR34476">
    <property type="entry name" value="DNA-DIRECTED RNA POLYMERASE SUBUNIT OMEGA"/>
    <property type="match status" value="1"/>
</dbReference>
<dbReference type="InterPro" id="IPR036161">
    <property type="entry name" value="RPB6/omega-like_sf"/>
</dbReference>
<keyword evidence="6 10" id="KW-0548">Nucleotidyltransferase</keyword>
<evidence type="ECO:0000256" key="7">
    <source>
        <dbReference type="ARBA" id="ARBA00023163"/>
    </source>
</evidence>
<dbReference type="InterPro" id="IPR003716">
    <property type="entry name" value="DNA-dir_RNA_pol_omega"/>
</dbReference>
<proteinExistence type="inferred from homology"/>
<comment type="catalytic activity">
    <reaction evidence="9 10">
        <text>RNA(n) + a ribonucleoside 5'-triphosphate = RNA(n+1) + diphosphate</text>
        <dbReference type="Rhea" id="RHEA:21248"/>
        <dbReference type="Rhea" id="RHEA-COMP:14527"/>
        <dbReference type="Rhea" id="RHEA-COMP:17342"/>
        <dbReference type="ChEBI" id="CHEBI:33019"/>
        <dbReference type="ChEBI" id="CHEBI:61557"/>
        <dbReference type="ChEBI" id="CHEBI:140395"/>
        <dbReference type="EC" id="2.7.7.6"/>
    </reaction>
</comment>
<comment type="function">
    <text evidence="10">Promotes RNA polymerase assembly. Latches the N- and C-terminal regions of the beta' subunit thereby facilitating its interaction with the beta and alpha subunits.</text>
</comment>
<dbReference type="GO" id="GO:0003899">
    <property type="term" value="F:DNA-directed RNA polymerase activity"/>
    <property type="evidence" value="ECO:0007669"/>
    <property type="project" value="UniProtKB-UniRule"/>
</dbReference>
<dbReference type="EMBL" id="LR590481">
    <property type="protein sequence ID" value="VTQ90167.1"/>
    <property type="molecule type" value="Genomic_DNA"/>
</dbReference>